<keyword evidence="4" id="KW-1185">Reference proteome</keyword>
<organism evidence="3 4">
    <name type="scientific">[Eubacterium] hominis</name>
    <dbReference type="NCBI Taxonomy" id="2764325"/>
    <lineage>
        <taxon>Bacteria</taxon>
        <taxon>Bacillati</taxon>
        <taxon>Bacillota</taxon>
        <taxon>Erysipelotrichia</taxon>
        <taxon>Erysipelotrichales</taxon>
        <taxon>Erysipelotrichaceae</taxon>
        <taxon>Amedibacillus</taxon>
    </lineage>
</organism>
<proteinExistence type="predicted"/>
<dbReference type="KEGG" id="ehn:H9Q80_15620"/>
<dbReference type="AlphaFoldDB" id="A0A7G9GLH6"/>
<evidence type="ECO:0000259" key="2">
    <source>
        <dbReference type="SMART" id="SM00909"/>
    </source>
</evidence>
<dbReference type="EMBL" id="CP060636">
    <property type="protein sequence ID" value="QNM11658.1"/>
    <property type="molecule type" value="Genomic_DNA"/>
</dbReference>
<dbReference type="SMART" id="SM00909">
    <property type="entry name" value="Germane"/>
    <property type="match status" value="1"/>
</dbReference>
<dbReference type="RefSeq" id="WP_117452297.1">
    <property type="nucleotide sequence ID" value="NZ_CP060636.1"/>
</dbReference>
<dbReference type="Proteomes" id="UP000515856">
    <property type="component" value="Chromosome"/>
</dbReference>
<evidence type="ECO:0000313" key="3">
    <source>
        <dbReference type="EMBL" id="QNM11658.1"/>
    </source>
</evidence>
<protein>
    <submittedName>
        <fullName evidence="3">GerMN domain-containing protein</fullName>
    </submittedName>
</protein>
<evidence type="ECO:0000256" key="1">
    <source>
        <dbReference type="SAM" id="SignalP"/>
    </source>
</evidence>
<reference evidence="3 4" key="1">
    <citation type="submission" date="2020-08" db="EMBL/GenBank/DDBJ databases">
        <authorList>
            <person name="Liu C."/>
            <person name="Sun Q."/>
        </authorList>
    </citation>
    <scope>NUCLEOTIDE SEQUENCE [LARGE SCALE GENOMIC DNA]</scope>
    <source>
        <strain evidence="3 4">NSJ-61</strain>
    </source>
</reference>
<keyword evidence="1" id="KW-0732">Signal</keyword>
<name>A0A7G9GLH6_9FIRM</name>
<feature type="domain" description="GerMN" evidence="2">
    <location>
        <begin position="73"/>
        <end position="158"/>
    </location>
</feature>
<evidence type="ECO:0000313" key="4">
    <source>
        <dbReference type="Proteomes" id="UP000515856"/>
    </source>
</evidence>
<dbReference type="Pfam" id="PF10646">
    <property type="entry name" value="Germane"/>
    <property type="match status" value="2"/>
</dbReference>
<dbReference type="InterPro" id="IPR019606">
    <property type="entry name" value="GerMN"/>
</dbReference>
<sequence length="322" mass="36333">MQRFKKQFAFLFGMIAIAAYASIRFFPTEEATTPVIQSETTGNHMQIYMMDHDKTLIPISIPVDEEMSEEDQVNIMLGYMSGKQSLKGFSPLFTKEVHMDSFQINNGIIAVDFDDSLKNYTKENELRVLESLTWGLTQFHDVERVKLMMNGETLTAMPNGSTPIPEILNRSIGINHFETSTSALHTSDEMTVYYTKKVQGNTYMVPKSKRYPSTRSSLESKVNEIIEDVSVSSTLTQPMVKDSIKMESMSFEKGTLKVSLDEHILGADKTVKQDVYDSLTLSLLSLPSVEHVQVLVDDVVVSLQDEAKTVSLQDISYNEVMF</sequence>
<gene>
    <name evidence="3" type="ORF">H9Q80_15620</name>
</gene>
<feature type="signal peptide" evidence="1">
    <location>
        <begin position="1"/>
        <end position="21"/>
    </location>
</feature>
<accession>A0A7G9GLH6</accession>
<feature type="chain" id="PRO_5039495937" evidence="1">
    <location>
        <begin position="22"/>
        <end position="322"/>
    </location>
</feature>